<dbReference type="InterPro" id="IPR051050">
    <property type="entry name" value="Lipid_II_flippase_MurJ/MviN"/>
</dbReference>
<evidence type="ECO:0000256" key="1">
    <source>
        <dbReference type="ARBA" id="ARBA00004651"/>
    </source>
</evidence>
<reference evidence="9" key="1">
    <citation type="submission" date="2019-03" db="EMBL/GenBank/DDBJ databases">
        <authorList>
            <person name="Hao L."/>
        </authorList>
    </citation>
    <scope>NUCLEOTIDE SEQUENCE</scope>
</reference>
<dbReference type="GO" id="GO:0015648">
    <property type="term" value="F:lipid-linked peptidoglycan transporter activity"/>
    <property type="evidence" value="ECO:0007669"/>
    <property type="project" value="TreeGrafter"/>
</dbReference>
<dbReference type="Pfam" id="PF03023">
    <property type="entry name" value="MurJ"/>
    <property type="match status" value="1"/>
</dbReference>
<name>A0A485M3T9_9ZZZZ</name>
<keyword evidence="2" id="KW-1003">Cell membrane</keyword>
<keyword evidence="6 8" id="KW-1133">Transmembrane helix</keyword>
<organism evidence="9">
    <name type="scientific">anaerobic digester metagenome</name>
    <dbReference type="NCBI Taxonomy" id="1263854"/>
    <lineage>
        <taxon>unclassified sequences</taxon>
        <taxon>metagenomes</taxon>
        <taxon>ecological metagenomes</taxon>
    </lineage>
</organism>
<dbReference type="EMBL" id="CAADRN010000298">
    <property type="protein sequence ID" value="VFU17568.1"/>
    <property type="molecule type" value="Genomic_DNA"/>
</dbReference>
<evidence type="ECO:0000256" key="2">
    <source>
        <dbReference type="ARBA" id="ARBA00022475"/>
    </source>
</evidence>
<dbReference type="GO" id="GO:0034204">
    <property type="term" value="P:lipid translocation"/>
    <property type="evidence" value="ECO:0007669"/>
    <property type="project" value="TreeGrafter"/>
</dbReference>
<keyword evidence="3 8" id="KW-0812">Transmembrane</keyword>
<dbReference type="GO" id="GO:0005886">
    <property type="term" value="C:plasma membrane"/>
    <property type="evidence" value="ECO:0007669"/>
    <property type="project" value="UniProtKB-SubCell"/>
</dbReference>
<feature type="transmembrane region" description="Helical" evidence="8">
    <location>
        <begin position="83"/>
        <end position="104"/>
    </location>
</feature>
<dbReference type="GO" id="GO:0008360">
    <property type="term" value="P:regulation of cell shape"/>
    <property type="evidence" value="ECO:0007669"/>
    <property type="project" value="UniProtKB-KW"/>
</dbReference>
<protein>
    <submittedName>
        <fullName evidence="9">Putative lipid II flippase MurJ</fullName>
    </submittedName>
</protein>
<feature type="transmembrane region" description="Helical" evidence="8">
    <location>
        <begin position="57"/>
        <end position="77"/>
    </location>
</feature>
<keyword evidence="5" id="KW-0573">Peptidoglycan synthesis</keyword>
<evidence type="ECO:0000256" key="6">
    <source>
        <dbReference type="ARBA" id="ARBA00022989"/>
    </source>
</evidence>
<proteinExistence type="predicted"/>
<feature type="transmembrane region" description="Helical" evidence="8">
    <location>
        <begin position="116"/>
        <end position="136"/>
    </location>
</feature>
<evidence type="ECO:0000256" key="5">
    <source>
        <dbReference type="ARBA" id="ARBA00022984"/>
    </source>
</evidence>
<evidence type="ECO:0000256" key="7">
    <source>
        <dbReference type="ARBA" id="ARBA00023136"/>
    </source>
</evidence>
<evidence type="ECO:0000256" key="8">
    <source>
        <dbReference type="SAM" id="Phobius"/>
    </source>
</evidence>
<dbReference type="InterPro" id="IPR004268">
    <property type="entry name" value="MurJ"/>
</dbReference>
<dbReference type="PANTHER" id="PTHR47019:SF1">
    <property type="entry name" value="LIPID II FLIPPASE MURJ"/>
    <property type="match status" value="1"/>
</dbReference>
<evidence type="ECO:0000256" key="4">
    <source>
        <dbReference type="ARBA" id="ARBA00022960"/>
    </source>
</evidence>
<evidence type="ECO:0000256" key="3">
    <source>
        <dbReference type="ARBA" id="ARBA00022692"/>
    </source>
</evidence>
<feature type="transmembrane region" description="Helical" evidence="8">
    <location>
        <begin position="148"/>
        <end position="174"/>
    </location>
</feature>
<accession>A0A485M3T9</accession>
<gene>
    <name evidence="9" type="ORF">SCFA_3670005</name>
</gene>
<feature type="transmembrane region" description="Helical" evidence="8">
    <location>
        <begin position="20"/>
        <end position="45"/>
    </location>
</feature>
<dbReference type="PANTHER" id="PTHR47019">
    <property type="entry name" value="LIPID II FLIPPASE MURJ"/>
    <property type="match status" value="1"/>
</dbReference>
<evidence type="ECO:0000313" key="9">
    <source>
        <dbReference type="EMBL" id="VFU17568.1"/>
    </source>
</evidence>
<keyword evidence="7 8" id="KW-0472">Membrane</keyword>
<dbReference type="AlphaFoldDB" id="A0A485M3T9"/>
<dbReference type="GO" id="GO:0009252">
    <property type="term" value="P:peptidoglycan biosynthetic process"/>
    <property type="evidence" value="ECO:0007669"/>
    <property type="project" value="UniProtKB-KW"/>
</dbReference>
<keyword evidence="4" id="KW-0133">Cell shape</keyword>
<comment type="subcellular location">
    <subcellularLocation>
        <location evidence="1">Cell membrane</location>
        <topology evidence="1">Multi-pass membrane protein</topology>
    </subcellularLocation>
</comment>
<sequence length="195" mass="20940">MVLSQPIVKLVFERGAFDQAASAMTAAALFFYAVGLVGQASAILLTRGFYALQDTRTPVKLGLVIVGVNLILSLFFIRYLQHAGLALANSLANLTYLVLLLEFLKRKIPCLREGGLFKFTLIILVSAGIMAVASYAVNGALAARVQGFAGLLLQVGLAITAGILVYAGALFALYKEDARRIFKTAGEAARRRRKS</sequence>